<dbReference type="AlphaFoldDB" id="A0AAQ3KIH2"/>
<proteinExistence type="predicted"/>
<evidence type="ECO:0008006" key="6">
    <source>
        <dbReference type="Google" id="ProtNLM"/>
    </source>
</evidence>
<name>A0AAQ3KIH2_9LILI</name>
<protein>
    <recommendedName>
        <fullName evidence="6">Cyclin-dependent protein kinase inhibitor SMR4</fullName>
    </recommendedName>
</protein>
<organism evidence="4 5">
    <name type="scientific">Canna indica</name>
    <name type="common">Indian-shot</name>
    <dbReference type="NCBI Taxonomy" id="4628"/>
    <lineage>
        <taxon>Eukaryota</taxon>
        <taxon>Viridiplantae</taxon>
        <taxon>Streptophyta</taxon>
        <taxon>Embryophyta</taxon>
        <taxon>Tracheophyta</taxon>
        <taxon>Spermatophyta</taxon>
        <taxon>Magnoliopsida</taxon>
        <taxon>Liliopsida</taxon>
        <taxon>Zingiberales</taxon>
        <taxon>Cannaceae</taxon>
        <taxon>Canna</taxon>
    </lineage>
</organism>
<dbReference type="PANTHER" id="PTHR33142">
    <property type="entry name" value="CYCLIN-DEPENDENT PROTEIN KINASE INHIBITOR SMR13"/>
    <property type="match status" value="1"/>
</dbReference>
<gene>
    <name evidence="4" type="ORF">Cni_G18033</name>
</gene>
<evidence type="ECO:0000256" key="2">
    <source>
        <dbReference type="ARBA" id="ARBA00023306"/>
    </source>
</evidence>
<keyword evidence="2" id="KW-0131">Cell cycle</keyword>
<dbReference type="PANTHER" id="PTHR33142:SF15">
    <property type="entry name" value="CYCLIN-DEPENDENT PROTEIN KINASE INHIBITOR SMR4"/>
    <property type="match status" value="1"/>
</dbReference>
<dbReference type="Proteomes" id="UP001327560">
    <property type="component" value="Chromosome 5"/>
</dbReference>
<accession>A0AAQ3KIH2</accession>
<dbReference type="EMBL" id="CP136894">
    <property type="protein sequence ID" value="WOL09280.1"/>
    <property type="molecule type" value="Genomic_DNA"/>
</dbReference>
<dbReference type="GO" id="GO:0032875">
    <property type="term" value="P:regulation of DNA endoreduplication"/>
    <property type="evidence" value="ECO:0007669"/>
    <property type="project" value="InterPro"/>
</dbReference>
<keyword evidence="5" id="KW-1185">Reference proteome</keyword>
<reference evidence="4 5" key="1">
    <citation type="submission" date="2023-10" db="EMBL/GenBank/DDBJ databases">
        <title>Chromosome-scale genome assembly provides insights into flower coloration mechanisms of Canna indica.</title>
        <authorList>
            <person name="Li C."/>
        </authorList>
    </citation>
    <scope>NUCLEOTIDE SEQUENCE [LARGE SCALE GENOMIC DNA]</scope>
    <source>
        <tissue evidence="4">Flower</tissue>
    </source>
</reference>
<evidence type="ECO:0000256" key="3">
    <source>
        <dbReference type="SAM" id="MobiDB-lite"/>
    </source>
</evidence>
<evidence type="ECO:0000313" key="5">
    <source>
        <dbReference type="Proteomes" id="UP001327560"/>
    </source>
</evidence>
<dbReference type="GO" id="GO:0005634">
    <property type="term" value="C:nucleus"/>
    <property type="evidence" value="ECO:0007669"/>
    <property type="project" value="TreeGrafter"/>
</dbReference>
<sequence length="91" mass="10156">MDVEIEMMGLRKMAVTERREEDAAMGAGGWETPRRAECRIPAAPIRCPPPPRKKSPALASGKRRDPPKNGYFHPPDLELLFAMAPRREACA</sequence>
<evidence type="ECO:0000256" key="1">
    <source>
        <dbReference type="ARBA" id="ARBA00023013"/>
    </source>
</evidence>
<keyword evidence="1" id="KW-0649">Protein kinase inhibitor</keyword>
<dbReference type="InterPro" id="IPR040389">
    <property type="entry name" value="SMR"/>
</dbReference>
<feature type="region of interest" description="Disordered" evidence="3">
    <location>
        <begin position="42"/>
        <end position="73"/>
    </location>
</feature>
<dbReference type="GO" id="GO:0004860">
    <property type="term" value="F:protein kinase inhibitor activity"/>
    <property type="evidence" value="ECO:0007669"/>
    <property type="project" value="UniProtKB-KW"/>
</dbReference>
<evidence type="ECO:0000313" key="4">
    <source>
        <dbReference type="EMBL" id="WOL09280.1"/>
    </source>
</evidence>